<dbReference type="GeneID" id="65083333"/>
<dbReference type="Proteomes" id="UP000184255">
    <property type="component" value="Unassembled WGS sequence"/>
</dbReference>
<dbReference type="VEuPathDB" id="FungiDB:FMAN_04062"/>
<dbReference type="InterPro" id="IPR000387">
    <property type="entry name" value="Tyr_Pase_dom"/>
</dbReference>
<dbReference type="SUPFAM" id="SSF52799">
    <property type="entry name" value="(Phosphotyrosine protein) phosphatases II"/>
    <property type="match status" value="1"/>
</dbReference>
<dbReference type="PROSITE" id="PS50056">
    <property type="entry name" value="TYR_PHOSPHATASE_2"/>
    <property type="match status" value="1"/>
</dbReference>
<dbReference type="GO" id="GO:0004721">
    <property type="term" value="F:phosphoprotein phosphatase activity"/>
    <property type="evidence" value="ECO:0007669"/>
    <property type="project" value="InterPro"/>
</dbReference>
<dbReference type="InterPro" id="IPR016130">
    <property type="entry name" value="Tyr_Pase_AS"/>
</dbReference>
<dbReference type="InterPro" id="IPR029021">
    <property type="entry name" value="Prot-tyrosine_phosphatase-like"/>
</dbReference>
<evidence type="ECO:0000313" key="2">
    <source>
        <dbReference type="EMBL" id="CVK89797.1"/>
    </source>
</evidence>
<evidence type="ECO:0000259" key="1">
    <source>
        <dbReference type="PROSITE" id="PS50056"/>
    </source>
</evidence>
<keyword evidence="3" id="KW-1185">Reference proteome</keyword>
<dbReference type="RefSeq" id="XP_041680052.1">
    <property type="nucleotide sequence ID" value="XM_041829272.1"/>
</dbReference>
<name>A0A1L7T3F4_FUSMA</name>
<reference evidence="3" key="1">
    <citation type="journal article" date="2016" name="Genome Biol. Evol.">
        <title>Comparative 'omics' of the Fusarium fujikuroi species complex highlights differences in genetic potential and metabolite synthesis.</title>
        <authorList>
            <person name="Niehaus E.-M."/>
            <person name="Muensterkoetter M."/>
            <person name="Proctor R.H."/>
            <person name="Brown D.W."/>
            <person name="Sharon A."/>
            <person name="Idan Y."/>
            <person name="Oren-Young L."/>
            <person name="Sieber C.M."/>
            <person name="Novak O."/>
            <person name="Pencik A."/>
            <person name="Tarkowska D."/>
            <person name="Hromadova K."/>
            <person name="Freeman S."/>
            <person name="Maymon M."/>
            <person name="Elazar M."/>
            <person name="Youssef S.A."/>
            <person name="El-Shabrawy E.S.M."/>
            <person name="Shalaby A.B.A."/>
            <person name="Houterman P."/>
            <person name="Brock N.L."/>
            <person name="Burkhardt I."/>
            <person name="Tsavkelova E.A."/>
            <person name="Dickschat J.S."/>
            <person name="Galuszka P."/>
            <person name="Gueldener U."/>
            <person name="Tudzynski B."/>
        </authorList>
    </citation>
    <scope>NUCLEOTIDE SEQUENCE [LARGE SCALE GENOMIC DNA]</scope>
    <source>
        <strain evidence="3">MRC7560</strain>
    </source>
</reference>
<dbReference type="AlphaFoldDB" id="A0A1L7T3F4"/>
<dbReference type="PROSITE" id="PS00383">
    <property type="entry name" value="TYR_PHOSPHATASE_1"/>
    <property type="match status" value="1"/>
</dbReference>
<organism evidence="2 3">
    <name type="scientific">Fusarium mangiferae</name>
    <name type="common">Mango malformation disease fungus</name>
    <dbReference type="NCBI Taxonomy" id="192010"/>
    <lineage>
        <taxon>Eukaryota</taxon>
        <taxon>Fungi</taxon>
        <taxon>Dikarya</taxon>
        <taxon>Ascomycota</taxon>
        <taxon>Pezizomycotina</taxon>
        <taxon>Sordariomycetes</taxon>
        <taxon>Hypocreomycetidae</taxon>
        <taxon>Hypocreales</taxon>
        <taxon>Nectriaceae</taxon>
        <taxon>Fusarium</taxon>
        <taxon>Fusarium fujikuroi species complex</taxon>
    </lineage>
</organism>
<feature type="domain" description="Tyrosine specific protein phosphatases" evidence="1">
    <location>
        <begin position="161"/>
        <end position="233"/>
    </location>
</feature>
<proteinExistence type="predicted"/>
<dbReference type="Pfam" id="PF13350">
    <property type="entry name" value="Y_phosphatase3"/>
    <property type="match status" value="1"/>
</dbReference>
<gene>
    <name evidence="2" type="ORF">FMAN_04062</name>
</gene>
<dbReference type="PANTHER" id="PTHR31126">
    <property type="entry name" value="TYROSINE-PROTEIN PHOSPHATASE"/>
    <property type="match status" value="1"/>
</dbReference>
<evidence type="ECO:0000313" key="3">
    <source>
        <dbReference type="Proteomes" id="UP000184255"/>
    </source>
</evidence>
<dbReference type="EMBL" id="FCQH01000003">
    <property type="protein sequence ID" value="CVK89797.1"/>
    <property type="molecule type" value="Genomic_DNA"/>
</dbReference>
<dbReference type="Gene3D" id="3.90.190.10">
    <property type="entry name" value="Protein tyrosine phosphatase superfamily"/>
    <property type="match status" value="1"/>
</dbReference>
<dbReference type="PANTHER" id="PTHR31126:SF10">
    <property type="entry name" value="PROTEIN PHOSPHATASE, PUTATIVE (AFU_ORTHOLOGUE AFUA_6G06650)-RELATED"/>
    <property type="match status" value="1"/>
</dbReference>
<dbReference type="InterPro" id="IPR026893">
    <property type="entry name" value="Tyr/Ser_Pase_IphP-type"/>
</dbReference>
<comment type="caution">
    <text evidence="2">The sequence shown here is derived from an EMBL/GenBank/DDBJ whole genome shotgun (WGS) entry which is preliminary data.</text>
</comment>
<sequence>MTSSVDLENVLNFRDVGQTVNDFLGTRRIREGLFYRAARPDDATLSDRQFIRDDMGVKTIIDLRTKTEHLNQAKRRKEQSSIPALVESNKALAEPLQISGLDYRQVKITGRAFELFLLSQLSWWDFFRVVFLFVCGYRTKAINILGQQVMIPRGLVGLGLDTLDQSTREICEALSLYTDQAALPSLVHCTQGKDRTGLICALVLMILDVPISAIEYDYALSDEALISEREQRLIEIREIGLTDEWLHTADDMIIGIQKHLEDKYGGLNAYLDGIGFGADDRAKIRDLLLY</sequence>
<protein>
    <submittedName>
        <fullName evidence="2">Related to tyrosine/serine protein phosphatase</fullName>
    </submittedName>
</protein>
<accession>A0A1L7T3F4</accession>